<dbReference type="EMBL" id="CP001338">
    <property type="protein sequence ID" value="ACL17868.1"/>
    <property type="molecule type" value="Genomic_DNA"/>
</dbReference>
<sequence precursor="true">MFVSQERLTLLLLLGVIGAVVGINLLITALGPGYFAHPFSSEAHEGDQVSLQGTVSSVAWTGTGSNLLLTVNGTTVFVPAETAVAIQVQKGEEVRIIGTVQVYQGKKEVMVEDSEGIRILSASTGQGRY</sequence>
<dbReference type="eggNOG" id="arCOG03400">
    <property type="taxonomic scope" value="Archaea"/>
</dbReference>
<dbReference type="OrthoDB" id="105746at2157"/>
<proteinExistence type="predicted"/>
<keyword evidence="2" id="KW-0347">Helicase</keyword>
<dbReference type="Proteomes" id="UP000002457">
    <property type="component" value="Chromosome"/>
</dbReference>
<organism evidence="2 3">
    <name type="scientific">Methanosphaerula palustris (strain ATCC BAA-1556 / DSM 19958 / E1-9c)</name>
    <dbReference type="NCBI Taxonomy" id="521011"/>
    <lineage>
        <taxon>Archaea</taxon>
        <taxon>Methanobacteriati</taxon>
        <taxon>Methanobacteriota</taxon>
        <taxon>Stenosarchaea group</taxon>
        <taxon>Methanomicrobia</taxon>
        <taxon>Methanomicrobiales</taxon>
        <taxon>Methanoregulaceae</taxon>
        <taxon>Methanosphaerula</taxon>
    </lineage>
</organism>
<keyword evidence="2" id="KW-0547">Nucleotide-binding</keyword>
<keyword evidence="1" id="KW-0472">Membrane</keyword>
<keyword evidence="2" id="KW-0067">ATP-binding</keyword>
<keyword evidence="2" id="KW-0378">Hydrolase</keyword>
<dbReference type="RefSeq" id="WP_012619187.1">
    <property type="nucleotide sequence ID" value="NC_011832.1"/>
</dbReference>
<dbReference type="GeneID" id="7270728"/>
<keyword evidence="3" id="KW-1185">Reference proteome</keyword>
<accession>B8GF62</accession>
<reference evidence="2 3" key="1">
    <citation type="journal article" date="2015" name="Genome Announc.">
        <title>Complete Genome Sequence of Methanosphaerula palustris E1-9CT, a Hydrogenotrophic Methanogen Isolated from a Minerotrophic Fen Peatland.</title>
        <authorList>
            <person name="Cadillo-Quiroz H."/>
            <person name="Browne P."/>
            <person name="Kyrpides N."/>
            <person name="Woyke T."/>
            <person name="Goodwin L."/>
            <person name="Detter C."/>
            <person name="Yavitt J.B."/>
            <person name="Zinder S.H."/>
        </authorList>
    </citation>
    <scope>NUCLEOTIDE SEQUENCE [LARGE SCALE GENOMIC DNA]</scope>
    <source>
        <strain evidence="3">ATCC BAA-1556 / DSM 19958 / E1-9c</strain>
    </source>
</reference>
<dbReference type="HOGENOM" id="CLU_159735_0_0_2"/>
<feature type="transmembrane region" description="Helical" evidence="1">
    <location>
        <begin position="12"/>
        <end position="35"/>
    </location>
</feature>
<dbReference type="STRING" id="521011.Mpal_2598"/>
<protein>
    <submittedName>
        <fullName evidence="2">Nucleic acid binding OB-fold tRNA/helicase-type</fullName>
    </submittedName>
</protein>
<dbReference type="AlphaFoldDB" id="B8GF62"/>
<dbReference type="KEGG" id="mpl:Mpal_2598"/>
<evidence type="ECO:0000313" key="3">
    <source>
        <dbReference type="Proteomes" id="UP000002457"/>
    </source>
</evidence>
<keyword evidence="1" id="KW-0812">Transmembrane</keyword>
<keyword evidence="1" id="KW-1133">Transmembrane helix</keyword>
<dbReference type="GO" id="GO:0004386">
    <property type="term" value="F:helicase activity"/>
    <property type="evidence" value="ECO:0007669"/>
    <property type="project" value="UniProtKB-KW"/>
</dbReference>
<gene>
    <name evidence="2" type="ordered locus">Mpal_2598</name>
</gene>
<name>B8GF62_METPE</name>
<evidence type="ECO:0000256" key="1">
    <source>
        <dbReference type="SAM" id="Phobius"/>
    </source>
</evidence>
<evidence type="ECO:0000313" key="2">
    <source>
        <dbReference type="EMBL" id="ACL17868.1"/>
    </source>
</evidence>